<keyword evidence="3" id="KW-1185">Reference proteome</keyword>
<proteinExistence type="predicted"/>
<dbReference type="EMBL" id="FWWT01000016">
    <property type="protein sequence ID" value="SMB89878.1"/>
    <property type="molecule type" value="Genomic_DNA"/>
</dbReference>
<name>A0A1W1V984_DESTI</name>
<dbReference type="InterPro" id="IPR035992">
    <property type="entry name" value="Ricin_B-like_lectins"/>
</dbReference>
<dbReference type="Gene3D" id="2.80.10.50">
    <property type="match status" value="2"/>
</dbReference>
<protein>
    <recommendedName>
        <fullName evidence="4">Copper amine oxidase N-terminal domain-containing protein</fullName>
    </recommendedName>
</protein>
<evidence type="ECO:0008006" key="4">
    <source>
        <dbReference type="Google" id="ProtNLM"/>
    </source>
</evidence>
<sequence length="525" mass="58541">MMKKRFMSILLTLCMMLTLLPATAMAANNYNAKLKEGWYYLRCMGNYLNLDANGKAELRDKTNTPEGNTKFRVHYWGTGAYGLETQDGRYLGIEGTIKDGVRVKTVAGDPNAGISKDPMFRWDIYSENDKDIWSLRPRMNKDIFMNASGQKSADGTPIILWTHIDRWLCPSFRSPDAPNHGEFRFIHADTSWVDPGAPKTPADGWYQLDVRPSAWDGHRNTIFKRNINIHKNGGAEIDVMSCIPGTYEFYVQNMGNKQITLRMGDGRYLGIADPIKNGVRVKAVKTPYLWNSYSEKKDYGDHDNFSLRPSTNTNMILNVSGQKAEVGTPIILWEYTKMDAPSHAEFTFNVLSKDKVPAKAVTPPVPVVKPGTPSMSIVTATPSKTSFMMNSHSVSVTAAYTINGTNYLQLRAIAALLNGTAAQFDVGWDGQYAVIEPGKPYSSVISETKLQNTTNIRKSDTKFKLNGKVFTFSDARLIAGDTNYLQLREFAQKISGTASQFNIYWDDAVSKAVIQPGVAYTGLVQ</sequence>
<feature type="chain" id="PRO_5012077012" description="Copper amine oxidase N-terminal domain-containing protein" evidence="1">
    <location>
        <begin position="27"/>
        <end position="525"/>
    </location>
</feature>
<keyword evidence="1" id="KW-0732">Signal</keyword>
<feature type="signal peptide" evidence="1">
    <location>
        <begin position="1"/>
        <end position="26"/>
    </location>
</feature>
<dbReference type="RefSeq" id="WP_084053043.1">
    <property type="nucleotide sequence ID" value="NZ_FWWT01000016.1"/>
</dbReference>
<dbReference type="Proteomes" id="UP000192731">
    <property type="component" value="Unassembled WGS sequence"/>
</dbReference>
<dbReference type="OrthoDB" id="1864213at2"/>
<gene>
    <name evidence="2" type="ORF">SAMN00017405_0671</name>
</gene>
<reference evidence="2 3" key="1">
    <citation type="submission" date="2017-04" db="EMBL/GenBank/DDBJ databases">
        <authorList>
            <person name="Afonso C.L."/>
            <person name="Miller P.J."/>
            <person name="Scott M.A."/>
            <person name="Spackman E."/>
            <person name="Goraichik I."/>
            <person name="Dimitrov K.M."/>
            <person name="Suarez D.L."/>
            <person name="Swayne D.E."/>
        </authorList>
    </citation>
    <scope>NUCLEOTIDE SEQUENCE [LARGE SCALE GENOMIC DNA]</scope>
    <source>
        <strain evidence="2 3">DSM 11270</strain>
    </source>
</reference>
<evidence type="ECO:0000256" key="1">
    <source>
        <dbReference type="SAM" id="SignalP"/>
    </source>
</evidence>
<organism evidence="2 3">
    <name type="scientific">Desulfonispora thiosulfatigenes DSM 11270</name>
    <dbReference type="NCBI Taxonomy" id="656914"/>
    <lineage>
        <taxon>Bacteria</taxon>
        <taxon>Bacillati</taxon>
        <taxon>Bacillota</taxon>
        <taxon>Clostridia</taxon>
        <taxon>Eubacteriales</taxon>
        <taxon>Peptococcaceae</taxon>
        <taxon>Desulfonispora</taxon>
    </lineage>
</organism>
<dbReference type="SUPFAM" id="SSF50370">
    <property type="entry name" value="Ricin B-like lectins"/>
    <property type="match status" value="1"/>
</dbReference>
<accession>A0A1W1V984</accession>
<dbReference type="AlphaFoldDB" id="A0A1W1V984"/>
<evidence type="ECO:0000313" key="3">
    <source>
        <dbReference type="Proteomes" id="UP000192731"/>
    </source>
</evidence>
<evidence type="ECO:0000313" key="2">
    <source>
        <dbReference type="EMBL" id="SMB89878.1"/>
    </source>
</evidence>
<dbReference type="STRING" id="656914.SAMN00017405_0671"/>